<reference evidence="1" key="1">
    <citation type="submission" date="2024-03" db="EMBL/GenBank/DDBJ databases">
        <title>Whole genome sequecning of epiphytes from Marcgravia umbellata leaves.</title>
        <authorList>
            <person name="Kumar G."/>
            <person name="Savka M.A."/>
        </authorList>
    </citation>
    <scope>NUCLEOTIDE SEQUENCE</scope>
    <source>
        <strain evidence="1">RIT_BL5</strain>
    </source>
</reference>
<keyword evidence="1" id="KW-0808">Transferase</keyword>
<keyword evidence="2" id="KW-1185">Reference proteome</keyword>
<proteinExistence type="predicted"/>
<sequence>MNPINFAQKPVLTGKKVLLRPFKAEDSERMLNILAELDVQRLTGSVHTDEEAQKPRTPEQEQKVREWYASRNAQTDRLDLAIVDAASGKVIGEAVFNEYEEYSGNASFRILIGSDGQGKGLGTEAIELFLRHGFETLGLHRVWLEVYSFNPRAERVYIKSGFILEGVKREDFRYNGEYIDTKVYGMLRSDYEAISLSSIPL</sequence>
<accession>A0ACC6PEG5</accession>
<dbReference type="EMBL" id="JBBKAR010000039">
    <property type="protein sequence ID" value="MEJ8305292.1"/>
    <property type="molecule type" value="Genomic_DNA"/>
</dbReference>
<dbReference type="EC" id="2.-.-.-" evidence="1"/>
<name>A0ACC6PEG5_9BACL</name>
<comment type="caution">
    <text evidence="1">The sequence shown here is derived from an EMBL/GenBank/DDBJ whole genome shotgun (WGS) entry which is preliminary data.</text>
</comment>
<protein>
    <submittedName>
        <fullName evidence="1">GNAT family protein</fullName>
        <ecNumber evidence="1">2.-.-.-</ecNumber>
    </submittedName>
</protein>
<evidence type="ECO:0000313" key="2">
    <source>
        <dbReference type="Proteomes" id="UP001380953"/>
    </source>
</evidence>
<gene>
    <name evidence="1" type="ORF">WKI47_15400</name>
</gene>
<dbReference type="Proteomes" id="UP001380953">
    <property type="component" value="Unassembled WGS sequence"/>
</dbReference>
<evidence type="ECO:0000313" key="1">
    <source>
        <dbReference type="EMBL" id="MEJ8305292.1"/>
    </source>
</evidence>
<organism evidence="1 2">
    <name type="scientific">Saccharibacillus sacchari</name>
    <dbReference type="NCBI Taxonomy" id="456493"/>
    <lineage>
        <taxon>Bacteria</taxon>
        <taxon>Bacillati</taxon>
        <taxon>Bacillota</taxon>
        <taxon>Bacilli</taxon>
        <taxon>Bacillales</taxon>
        <taxon>Paenibacillaceae</taxon>
        <taxon>Saccharibacillus</taxon>
    </lineage>
</organism>